<reference evidence="8" key="1">
    <citation type="submission" date="2016-04" db="UniProtKB">
        <authorList>
            <consortium name="WormBaseParasite"/>
        </authorList>
    </citation>
    <scope>IDENTIFICATION</scope>
</reference>
<keyword evidence="4" id="KW-0472">Membrane</keyword>
<gene>
    <name evidence="6" type="ORF">HNAJ_LOCUS1804</name>
</gene>
<dbReference type="InterPro" id="IPR035892">
    <property type="entry name" value="C2_domain_sf"/>
</dbReference>
<evidence type="ECO:0000256" key="3">
    <source>
        <dbReference type="SAM" id="MobiDB-lite"/>
    </source>
</evidence>
<keyword evidence="4" id="KW-1133">Transmembrane helix</keyword>
<evidence type="ECO:0000259" key="5">
    <source>
        <dbReference type="PROSITE" id="PS50004"/>
    </source>
</evidence>
<dbReference type="AlphaFoldDB" id="A0A158QHA4"/>
<organism evidence="8">
    <name type="scientific">Rodentolepis nana</name>
    <name type="common">Dwarf tapeworm</name>
    <name type="synonym">Hymenolepis nana</name>
    <dbReference type="NCBI Taxonomy" id="102285"/>
    <lineage>
        <taxon>Eukaryota</taxon>
        <taxon>Metazoa</taxon>
        <taxon>Spiralia</taxon>
        <taxon>Lophotrochozoa</taxon>
        <taxon>Platyhelminthes</taxon>
        <taxon>Cestoda</taxon>
        <taxon>Eucestoda</taxon>
        <taxon>Cyclophyllidea</taxon>
        <taxon>Hymenolepididae</taxon>
        <taxon>Rodentolepis</taxon>
    </lineage>
</organism>
<dbReference type="InterPro" id="IPR000008">
    <property type="entry name" value="C2_dom"/>
</dbReference>
<keyword evidence="4" id="KW-0812">Transmembrane</keyword>
<dbReference type="PANTHER" id="PTHR45911:SF4">
    <property type="entry name" value="MULTIPLE C2 AND TRANSMEMBRANE DOMAIN-CONTAINING PROTEIN"/>
    <property type="match status" value="1"/>
</dbReference>
<protein>
    <submittedName>
        <fullName evidence="8">C2 domain-containing protein</fullName>
    </submittedName>
</protein>
<dbReference type="WBParaSite" id="HNAJ_0000180501-mRNA-1">
    <property type="protein sequence ID" value="HNAJ_0000180501-mRNA-1"/>
    <property type="gene ID" value="HNAJ_0000180501"/>
</dbReference>
<evidence type="ECO:0000256" key="1">
    <source>
        <dbReference type="ARBA" id="ARBA00022723"/>
    </source>
</evidence>
<proteinExistence type="predicted"/>
<dbReference type="STRING" id="102285.A0A158QHA4"/>
<dbReference type="OrthoDB" id="5973539at2759"/>
<evidence type="ECO:0000256" key="4">
    <source>
        <dbReference type="SAM" id="Phobius"/>
    </source>
</evidence>
<reference evidence="6 7" key="2">
    <citation type="submission" date="2018-11" db="EMBL/GenBank/DDBJ databases">
        <authorList>
            <consortium name="Pathogen Informatics"/>
        </authorList>
    </citation>
    <scope>NUCLEOTIDE SEQUENCE [LARGE SCALE GENOMIC DNA]</scope>
</reference>
<accession>A0A158QHA4</accession>
<keyword evidence="1" id="KW-0479">Metal-binding</keyword>
<dbReference type="GO" id="GO:0016020">
    <property type="term" value="C:membrane"/>
    <property type="evidence" value="ECO:0007669"/>
    <property type="project" value="TreeGrafter"/>
</dbReference>
<feature type="compositionally biased region" description="Basic residues" evidence="3">
    <location>
        <begin position="282"/>
        <end position="292"/>
    </location>
</feature>
<feature type="domain" description="C2" evidence="5">
    <location>
        <begin position="85"/>
        <end position="204"/>
    </location>
</feature>
<keyword evidence="7" id="KW-1185">Reference proteome</keyword>
<dbReference type="EMBL" id="UZAE01000764">
    <property type="protein sequence ID" value="VDN97663.1"/>
    <property type="molecule type" value="Genomic_DNA"/>
</dbReference>
<dbReference type="PROSITE" id="PS50004">
    <property type="entry name" value="C2"/>
    <property type="match status" value="3"/>
</dbReference>
<dbReference type="SUPFAM" id="SSF49562">
    <property type="entry name" value="C2 domain (Calcium/lipid-binding domain, CaLB)"/>
    <property type="match status" value="3"/>
</dbReference>
<keyword evidence="2" id="KW-0106">Calcium</keyword>
<evidence type="ECO:0000313" key="8">
    <source>
        <dbReference type="WBParaSite" id="HNAJ_0000180501-mRNA-1"/>
    </source>
</evidence>
<feature type="compositionally biased region" description="Polar residues" evidence="3">
    <location>
        <begin position="50"/>
        <end position="69"/>
    </location>
</feature>
<evidence type="ECO:0000313" key="7">
    <source>
        <dbReference type="Proteomes" id="UP000278807"/>
    </source>
</evidence>
<dbReference type="SMART" id="SM00239">
    <property type="entry name" value="C2"/>
    <property type="match status" value="3"/>
</dbReference>
<evidence type="ECO:0000313" key="6">
    <source>
        <dbReference type="EMBL" id="VDN97663.1"/>
    </source>
</evidence>
<feature type="region of interest" description="Disordered" evidence="3">
    <location>
        <begin position="282"/>
        <end position="301"/>
    </location>
</feature>
<dbReference type="Proteomes" id="UP000278807">
    <property type="component" value="Unassembled WGS sequence"/>
</dbReference>
<feature type="domain" description="C2" evidence="5">
    <location>
        <begin position="659"/>
        <end position="775"/>
    </location>
</feature>
<feature type="region of interest" description="Disordered" evidence="3">
    <location>
        <begin position="633"/>
        <end position="655"/>
    </location>
</feature>
<feature type="region of interest" description="Disordered" evidence="3">
    <location>
        <begin position="1"/>
        <end position="78"/>
    </location>
</feature>
<feature type="transmembrane region" description="Helical" evidence="4">
    <location>
        <begin position="840"/>
        <end position="863"/>
    </location>
</feature>
<sequence>DDEGIVESSPNEDSTDAKDARHRFKRNSGDRRRYQRRHSSSADYVESKNRSYSGTDDSESISMTASDSEMQAGDCQRRQNRIRSSLADLFSRMKRTMSVPEVHEENSCKLWSCTLTIRSAELKEKINSCVHVYYMDKLISRTQFSGETISPTWDKKVAFPISNAESLLQLQIMEKHKIRADKLIGRAFIHLGRDGELCSHEAPIKCFNLRKRSTQILGTLYVDTIVEPGFLQYFDDSTIYDAQEGSEMPDEATSAITNKSYAKKHHVHNRLTQKLTSYVQRHNLHRSKKRSPKQGSKEHLYEPSIHSEDSFFFSPYETTRRYLEGEGATTEVNVPWHPFFDWPSNRSLQLPMMAFQRRYRTRFWELRIPKIPWPIEFLLPMTRLCFPTANLVERLDVGDTSKVTRIVESGFVNIYLIGARGLGSMPQVEMGPDVGMDGNCPSIFSSRTPAGSMIGDSASNSPDGMSTMGSGSLVSSPETRAASLVALHWAAKSLTLKPSPQIEFTYGSEKKSSEVVKNNSNPDFLEEFEFQVWNGSPGFVRVTVYDRETQAGTGGIPRSPIMGETVIDLNDMPLEVTQKMELQIMRNSNEARLLLFVTLTGLKTADRSPIQPRIPHTPSSNVSIPAPSLGSFDDASSITQDGNNEEDKKAEAPNLQPNLLQLVSDHFSYKKSFTNSQDIGWMRLKICSAMGLGGKSTNGRIEIFCVVDMFNTHLRTQSIIKRKNPTWNRCFVIPLSDIHGIMKITVVEVEKNKEEVIGGLAIHPLRVDNGRSKWYALKTPDFRGPAKGSILLEFNVFFNQLQQQRLEQVKPLLEFIRWFGRMLDDWWLWKNPFHTILSLIGYQLLVYFFQPFFIPLYMIITLLKNRIYNRESVESIIHRWKHNKNAVQLASPQEHEIYKHQYEMLEQRASKSIRLAERRAQGEDTMGLDSFNYGDGVTDTSKKLSTGSQSFIL</sequence>
<evidence type="ECO:0000256" key="2">
    <source>
        <dbReference type="ARBA" id="ARBA00022837"/>
    </source>
</evidence>
<dbReference type="Pfam" id="PF00168">
    <property type="entry name" value="C2"/>
    <property type="match status" value="3"/>
</dbReference>
<dbReference type="PANTHER" id="PTHR45911">
    <property type="entry name" value="C2 DOMAIN-CONTAINING PROTEIN"/>
    <property type="match status" value="1"/>
</dbReference>
<name>A0A158QHA4_RODNA</name>
<dbReference type="GO" id="GO:0005509">
    <property type="term" value="F:calcium ion binding"/>
    <property type="evidence" value="ECO:0007669"/>
    <property type="project" value="TreeGrafter"/>
</dbReference>
<dbReference type="Gene3D" id="2.60.40.150">
    <property type="entry name" value="C2 domain"/>
    <property type="match status" value="3"/>
</dbReference>
<feature type="domain" description="C2" evidence="5">
    <location>
        <begin position="462"/>
        <end position="584"/>
    </location>
</feature>
<feature type="region of interest" description="Disordered" evidence="3">
    <location>
        <begin position="607"/>
        <end position="626"/>
    </location>
</feature>